<feature type="compositionally biased region" description="Basic and acidic residues" evidence="2">
    <location>
        <begin position="841"/>
        <end position="884"/>
    </location>
</feature>
<feature type="coiled-coil region" evidence="1">
    <location>
        <begin position="1204"/>
        <end position="1231"/>
    </location>
</feature>
<feature type="domain" description="GRIP" evidence="3">
    <location>
        <begin position="1478"/>
        <end position="1525"/>
    </location>
</feature>
<sequence length="1594" mass="185160">MFKKLKDKIEEEFKQAPLKFPVSVQQLAQVISPSPSVNSLAENNASSSLSYPTDMPNVSTDFFSIGGDDDSQDGVAKMPLTLQNVDLTATSPSNMTHGMSRSRRSSLSSVTSEASSLFPIYESGLNQNFLQSDLESEMEDGMSGQIDRVSKEQLYQTFKKVLNRYNKYKGRYTDLLKHYKELQHENFKTKNVLQESQDKALRRMAELREQCQLEQKAKAHLEESLRNDVEERDHIIDTLKTKISLLSSGEENMQLIDFGSNQEGNSEGDSHSTELNHLKSQNEDLQKEIEKLKKIKETACHLIHRYDTTINEATEDVRSDNLKQKMSELKTEIQKMKTENESLSHLLSRNIMTESTGENNLLTDLSSLEPSQEDANREKDEKDKKIDKLNNLLLKCKEKINALNAEMKAKDLIIENNNKTIKDLKEEMQNVKTREQENALSMAENKKAIHEELDAKEKQIKALTKELKTKENEFIKEKEETIKTYENKIRDLTADFNKEIKTKTEQNQLLLQDLKAKEIVSGSLDKMKNVEDSFANIMEFVKSRSATFEVFANDKTSEIESAYQKLEERFATAKKNITELVQIQQSPRKPIQEPEILKQKTEDLQWAFKSPTLEGTENFHVIEKLKSDVQNLSKKIEILEAEVEEGRKRIQVEKNEGEKWKELYDSMVKERNVLQKEIEEKLNKNTELGKALTDRNEQIKRVETEKELLQRASNEKIETESKLREYMEKYTKLEEENRTLQNDLMAKCDKLLKDLNESKEKVKSLEEEGKAKTQELEIAKRKHSGEEKKKSKEIQELKKEWENLKADTNVNQQKFTEELEKLKSESEGLRAAAAESTATKMELKKRDEEMNKLKKEMKEMESKTKKELEALEGVRKERTQEKEVNERLKNELEALRGNLKGELKEKEEKSILVDKLTQECNLLLAEIENLKKTHSSTEKKLENELKALRERSAIQKDTVEKLESDLADCKREFTKKTQEMEELMTKSQLLTEENENLKQKQTEDRSLLSESTSDIEKIKAELEESEKTRQEMNEKVFKLTNDMNEAYGELQLKKSELENLRTSLMALQENLKEKEKSFEEEKARLVSDNENKLNVLKNEIKFINTKHEEDIGNFEENLNSEMKEANEKMEIAEKTSAELLDKLEKITNERDELRAAEEEKNLKITELQNCMMALKTELDDRFNDNEKKEEASAQKHSDEIRDIVMQYDKEIAERDEEIEALKLKLEGMEDAEDITKKHGEEIRQIVLQYDTEIAQRDDEIELLKSKFSDHEATLEQLHSTKEELKSVKVELIKKDNLLRQKETEISPEGKDSGHGSAPTEAETEMKLQTLKLEFEQLLEAEKANLTEALQTEKEEAVAVEREIWQKKLAEVTEANRKLLENRQSNTGSAEQNGRKLADGILEEIELEPAYKATFNSSLETGTSATDILEKQLIQQAEEMKELKKQYKKEIMELKKMSSKRKSWMNSSDNQDWYYTSGGLENDTEHEYLKNILYEYMMGKEQLVLAKVLSAIVKFNDEQTHNVLEKEQQRQTLSGLRLKFHDLRFWSRGETAGQVSVPVEEKEEFSDRYVHELDDSDSCHFERRNRNTCDNSFSN</sequence>
<keyword evidence="1" id="KW-0175">Coiled coil</keyword>
<dbReference type="PANTHER" id="PTHR19327">
    <property type="entry name" value="GOLGIN"/>
    <property type="match status" value="1"/>
</dbReference>
<dbReference type="PANTHER" id="PTHR19327:SF0">
    <property type="entry name" value="GOLGIN SUBFAMILY A MEMBER 4"/>
    <property type="match status" value="1"/>
</dbReference>
<feature type="coiled-coil region" evidence="1">
    <location>
        <begin position="268"/>
        <end position="346"/>
    </location>
</feature>
<feature type="compositionally biased region" description="Basic and acidic residues" evidence="2">
    <location>
        <begin position="995"/>
        <end position="1007"/>
    </location>
</feature>
<evidence type="ECO:0000313" key="4">
    <source>
        <dbReference type="EMBL" id="KAK6639769.1"/>
    </source>
</evidence>
<feature type="region of interest" description="Disordered" evidence="2">
    <location>
        <begin position="354"/>
        <end position="382"/>
    </location>
</feature>
<feature type="compositionally biased region" description="Polar residues" evidence="2">
    <location>
        <begin position="354"/>
        <end position="370"/>
    </location>
</feature>
<organism evidence="4 5">
    <name type="scientific">Polyplax serrata</name>
    <name type="common">Common mouse louse</name>
    <dbReference type="NCBI Taxonomy" id="468196"/>
    <lineage>
        <taxon>Eukaryota</taxon>
        <taxon>Metazoa</taxon>
        <taxon>Ecdysozoa</taxon>
        <taxon>Arthropoda</taxon>
        <taxon>Hexapoda</taxon>
        <taxon>Insecta</taxon>
        <taxon>Pterygota</taxon>
        <taxon>Neoptera</taxon>
        <taxon>Paraneoptera</taxon>
        <taxon>Psocodea</taxon>
        <taxon>Troctomorpha</taxon>
        <taxon>Phthiraptera</taxon>
        <taxon>Anoplura</taxon>
        <taxon>Polyplacidae</taxon>
        <taxon>Polyplax</taxon>
    </lineage>
</organism>
<dbReference type="EMBL" id="JAWJWE010000003">
    <property type="protein sequence ID" value="KAK6639769.1"/>
    <property type="molecule type" value="Genomic_DNA"/>
</dbReference>
<evidence type="ECO:0000259" key="3">
    <source>
        <dbReference type="PROSITE" id="PS50913"/>
    </source>
</evidence>
<feature type="region of interest" description="Disordered" evidence="2">
    <location>
        <begin position="759"/>
        <end position="794"/>
    </location>
</feature>
<feature type="coiled-coil region" evidence="1">
    <location>
        <begin position="1425"/>
        <end position="1459"/>
    </location>
</feature>
<dbReference type="GO" id="GO:0005794">
    <property type="term" value="C:Golgi apparatus"/>
    <property type="evidence" value="ECO:0007669"/>
    <property type="project" value="TreeGrafter"/>
</dbReference>
<dbReference type="SMART" id="SM00755">
    <property type="entry name" value="Grip"/>
    <property type="match status" value="1"/>
</dbReference>
<name>A0AAN8S8V8_POLSC</name>
<accession>A0AAN8S8V8</accession>
<feature type="coiled-coil region" evidence="1">
    <location>
        <begin position="179"/>
        <end position="224"/>
    </location>
</feature>
<dbReference type="InterPro" id="IPR000237">
    <property type="entry name" value="GRIP_dom"/>
</dbReference>
<dbReference type="Pfam" id="PF01465">
    <property type="entry name" value="GRIP"/>
    <property type="match status" value="1"/>
</dbReference>
<dbReference type="GO" id="GO:0048193">
    <property type="term" value="P:Golgi vesicle transport"/>
    <property type="evidence" value="ECO:0007669"/>
    <property type="project" value="TreeGrafter"/>
</dbReference>
<dbReference type="PROSITE" id="PS50913">
    <property type="entry name" value="GRIP"/>
    <property type="match status" value="1"/>
</dbReference>
<reference evidence="4 5" key="1">
    <citation type="submission" date="2023-10" db="EMBL/GenBank/DDBJ databases">
        <title>Genomes of two closely related lineages of the louse Polyplax serrata with different host specificities.</title>
        <authorList>
            <person name="Martinu J."/>
            <person name="Tarabai H."/>
            <person name="Stefka J."/>
            <person name="Hypsa V."/>
        </authorList>
    </citation>
    <scope>NUCLEOTIDE SEQUENCE [LARGE SCALE GENOMIC DNA]</scope>
    <source>
        <strain evidence="4">HR10_N</strain>
    </source>
</reference>
<protein>
    <recommendedName>
        <fullName evidence="3">GRIP domain-containing protein</fullName>
    </recommendedName>
</protein>
<dbReference type="Proteomes" id="UP001372834">
    <property type="component" value="Unassembled WGS sequence"/>
</dbReference>
<evidence type="ECO:0000313" key="5">
    <source>
        <dbReference type="Proteomes" id="UP001372834"/>
    </source>
</evidence>
<feature type="region of interest" description="Disordered" evidence="2">
    <location>
        <begin position="986"/>
        <end position="1012"/>
    </location>
</feature>
<comment type="caution">
    <text evidence="4">The sequence shown here is derived from an EMBL/GenBank/DDBJ whole genome shotgun (WGS) entry which is preliminary data.</text>
</comment>
<feature type="coiled-coil region" evidence="1">
    <location>
        <begin position="556"/>
        <end position="583"/>
    </location>
</feature>
<feature type="region of interest" description="Disordered" evidence="2">
    <location>
        <begin position="821"/>
        <end position="884"/>
    </location>
</feature>
<proteinExistence type="predicted"/>
<dbReference type="Gene3D" id="1.10.220.60">
    <property type="entry name" value="GRIP domain"/>
    <property type="match status" value="1"/>
</dbReference>
<dbReference type="SUPFAM" id="SSF101283">
    <property type="entry name" value="GRIP domain"/>
    <property type="match status" value="1"/>
</dbReference>
<evidence type="ECO:0000256" key="1">
    <source>
        <dbReference type="SAM" id="Coils"/>
    </source>
</evidence>
<gene>
    <name evidence="4" type="ORF">RUM43_008044</name>
</gene>
<evidence type="ECO:0000256" key="2">
    <source>
        <dbReference type="SAM" id="MobiDB-lite"/>
    </source>
</evidence>
<feature type="compositionally biased region" description="Basic and acidic residues" evidence="2">
    <location>
        <begin position="1300"/>
        <end position="1313"/>
    </location>
</feature>
<dbReference type="GO" id="GO:0031267">
    <property type="term" value="F:small GTPase binding"/>
    <property type="evidence" value="ECO:0007669"/>
    <property type="project" value="TreeGrafter"/>
</dbReference>
<feature type="region of interest" description="Disordered" evidence="2">
    <location>
        <begin position="1300"/>
        <end position="1321"/>
    </location>
</feature>